<keyword evidence="2" id="KW-1185">Reference proteome</keyword>
<dbReference type="InterPro" id="IPR034660">
    <property type="entry name" value="DinB/YfiT-like"/>
</dbReference>
<organism evidence="1 2">
    <name type="scientific">Sphingomonas vulcanisoli</name>
    <dbReference type="NCBI Taxonomy" id="1658060"/>
    <lineage>
        <taxon>Bacteria</taxon>
        <taxon>Pseudomonadati</taxon>
        <taxon>Pseudomonadota</taxon>
        <taxon>Alphaproteobacteria</taxon>
        <taxon>Sphingomonadales</taxon>
        <taxon>Sphingomonadaceae</taxon>
        <taxon>Sphingomonas</taxon>
    </lineage>
</organism>
<dbReference type="EMBL" id="JAAOZC010000001">
    <property type="protein sequence ID" value="NIJ07134.1"/>
    <property type="molecule type" value="Genomic_DNA"/>
</dbReference>
<gene>
    <name evidence="1" type="ORF">FHS31_000716</name>
</gene>
<reference evidence="1 2" key="1">
    <citation type="submission" date="2020-03" db="EMBL/GenBank/DDBJ databases">
        <title>Genomic Encyclopedia of Type Strains, Phase III (KMG-III): the genomes of soil and plant-associated and newly described type strains.</title>
        <authorList>
            <person name="Whitman W."/>
        </authorList>
    </citation>
    <scope>NUCLEOTIDE SEQUENCE [LARGE SCALE GENOMIC DNA]</scope>
    <source>
        <strain evidence="1 2">CECT 8804</strain>
    </source>
</reference>
<dbReference type="Gene3D" id="1.20.120.450">
    <property type="entry name" value="dinb family like domain"/>
    <property type="match status" value="1"/>
</dbReference>
<sequence length="173" mass="19118">MTLSLYEALVPSWLQMIDALIGVVDKAAAFCAERGISEQAMLETRLAEDMLPLDFQIKSIWIHSIVAVERIEAGTFSPDRGPTPTSFAEAKEKLQETRDRIAALPPSALEGLADRDMVFVAGERRVPYTAQNFLLSFSLPNFFFHATTAYAILRGEGVPLGKSDYIGRPRVKA</sequence>
<protein>
    <recommendedName>
        <fullName evidence="3">DUF1993 domain-containing protein</fullName>
    </recommendedName>
</protein>
<name>A0ABX0TNN8_9SPHN</name>
<dbReference type="PANTHER" id="PTHR36922">
    <property type="entry name" value="BLL2446 PROTEIN"/>
    <property type="match status" value="1"/>
</dbReference>
<dbReference type="PANTHER" id="PTHR36922:SF1">
    <property type="entry name" value="DUF1993 DOMAIN-CONTAINING PROTEIN"/>
    <property type="match status" value="1"/>
</dbReference>
<dbReference type="RefSeq" id="WP_167071941.1">
    <property type="nucleotide sequence ID" value="NZ_JAAOZC010000001.1"/>
</dbReference>
<evidence type="ECO:0000313" key="1">
    <source>
        <dbReference type="EMBL" id="NIJ07134.1"/>
    </source>
</evidence>
<proteinExistence type="predicted"/>
<comment type="caution">
    <text evidence="1">The sequence shown here is derived from an EMBL/GenBank/DDBJ whole genome shotgun (WGS) entry which is preliminary data.</text>
</comment>
<evidence type="ECO:0008006" key="3">
    <source>
        <dbReference type="Google" id="ProtNLM"/>
    </source>
</evidence>
<dbReference type="Pfam" id="PF09351">
    <property type="entry name" value="DUF1993"/>
    <property type="match status" value="1"/>
</dbReference>
<accession>A0ABX0TNN8</accession>
<dbReference type="SUPFAM" id="SSF109854">
    <property type="entry name" value="DinB/YfiT-like putative metalloenzymes"/>
    <property type="match status" value="1"/>
</dbReference>
<evidence type="ECO:0000313" key="2">
    <source>
        <dbReference type="Proteomes" id="UP000727456"/>
    </source>
</evidence>
<dbReference type="InterPro" id="IPR018531">
    <property type="entry name" value="DUF1993"/>
</dbReference>
<dbReference type="Proteomes" id="UP000727456">
    <property type="component" value="Unassembled WGS sequence"/>
</dbReference>